<dbReference type="Proteomes" id="UP001551582">
    <property type="component" value="Unassembled WGS sequence"/>
</dbReference>
<keyword evidence="3" id="KW-1185">Reference proteome</keyword>
<feature type="compositionally biased region" description="Basic and acidic residues" evidence="1">
    <location>
        <begin position="42"/>
        <end position="53"/>
    </location>
</feature>
<accession>A0ABV3DXG6</accession>
<protein>
    <submittedName>
        <fullName evidence="2">Uncharacterized protein</fullName>
    </submittedName>
</protein>
<evidence type="ECO:0000313" key="2">
    <source>
        <dbReference type="EMBL" id="MEU9349586.1"/>
    </source>
</evidence>
<name>A0ABV3DXG6_9ACTN</name>
<evidence type="ECO:0000256" key="1">
    <source>
        <dbReference type="SAM" id="MobiDB-lite"/>
    </source>
</evidence>
<reference evidence="2 3" key="1">
    <citation type="submission" date="2024-06" db="EMBL/GenBank/DDBJ databases">
        <title>The Natural Products Discovery Center: Release of the First 8490 Sequenced Strains for Exploring Actinobacteria Biosynthetic Diversity.</title>
        <authorList>
            <person name="Kalkreuter E."/>
            <person name="Kautsar S.A."/>
            <person name="Yang D."/>
            <person name="Bader C.D."/>
            <person name="Teijaro C.N."/>
            <person name="Fluegel L."/>
            <person name="Davis C.M."/>
            <person name="Simpson J.R."/>
            <person name="Lauterbach L."/>
            <person name="Steele A.D."/>
            <person name="Gui C."/>
            <person name="Meng S."/>
            <person name="Li G."/>
            <person name="Viehrig K."/>
            <person name="Ye F."/>
            <person name="Su P."/>
            <person name="Kiefer A.F."/>
            <person name="Nichols A."/>
            <person name="Cepeda A.J."/>
            <person name="Yan W."/>
            <person name="Fan B."/>
            <person name="Jiang Y."/>
            <person name="Adhikari A."/>
            <person name="Zheng C.-J."/>
            <person name="Schuster L."/>
            <person name="Cowan T.M."/>
            <person name="Smanski M.J."/>
            <person name="Chevrette M.G."/>
            <person name="De Carvalho L.P.S."/>
            <person name="Shen B."/>
        </authorList>
    </citation>
    <scope>NUCLEOTIDE SEQUENCE [LARGE SCALE GENOMIC DNA]</scope>
    <source>
        <strain evidence="2 3">NPDC048274</strain>
    </source>
</reference>
<sequence>MRARLHHHPHATRRQQRLKWYAERGVLPEEDGGGPNGILVRTSDERGERLLAT</sequence>
<dbReference type="EMBL" id="JBEZLS010000001">
    <property type="protein sequence ID" value="MEU9349586.1"/>
    <property type="molecule type" value="Genomic_DNA"/>
</dbReference>
<evidence type="ECO:0000313" key="3">
    <source>
        <dbReference type="Proteomes" id="UP001551582"/>
    </source>
</evidence>
<dbReference type="RefSeq" id="WP_359975586.1">
    <property type="nucleotide sequence ID" value="NZ_JBEZLS010000001.1"/>
</dbReference>
<organism evidence="2 3">
    <name type="scientific">Streptomyces griseoloalbus</name>
    <dbReference type="NCBI Taxonomy" id="67303"/>
    <lineage>
        <taxon>Bacteria</taxon>
        <taxon>Bacillati</taxon>
        <taxon>Actinomycetota</taxon>
        <taxon>Actinomycetes</taxon>
        <taxon>Kitasatosporales</taxon>
        <taxon>Streptomycetaceae</taxon>
        <taxon>Streptomyces</taxon>
    </lineage>
</organism>
<comment type="caution">
    <text evidence="2">The sequence shown here is derived from an EMBL/GenBank/DDBJ whole genome shotgun (WGS) entry which is preliminary data.</text>
</comment>
<proteinExistence type="predicted"/>
<feature type="region of interest" description="Disordered" evidence="1">
    <location>
        <begin position="25"/>
        <end position="53"/>
    </location>
</feature>
<gene>
    <name evidence="2" type="ORF">AB0D65_00840</name>
</gene>